<feature type="binding site" evidence="12">
    <location>
        <position position="11"/>
    </location>
    <ligand>
        <name>Mg(2+)</name>
        <dbReference type="ChEBI" id="CHEBI:18420"/>
    </ligand>
</feature>
<keyword evidence="8" id="KW-0119">Carbohydrate metabolism</keyword>
<keyword evidence="15" id="KW-1185">Reference proteome</keyword>
<evidence type="ECO:0000256" key="10">
    <source>
        <dbReference type="PIRSR" id="PIRSR004682-1"/>
    </source>
</evidence>
<keyword evidence="7" id="KW-0378">Hydrolase</keyword>
<dbReference type="GO" id="GO:0046872">
    <property type="term" value="F:metal ion binding"/>
    <property type="evidence" value="ECO:0007669"/>
    <property type="project" value="UniProtKB-KW"/>
</dbReference>
<comment type="similarity">
    <text evidence="3">Belongs to the GmhB family.</text>
</comment>
<dbReference type="PANTHER" id="PTHR42891">
    <property type="entry name" value="D-GLYCERO-BETA-D-MANNO-HEPTOSE-1,7-BISPHOSPHATE 7-PHOSPHATASE"/>
    <property type="match status" value="1"/>
</dbReference>
<sequence length="232" mass="26805">MLKKTVFLDRDGTINEEVSYLHRAEDFRFLPGVVEGMKLLYEQGFQLVVITNQAGIGRGYYTEKDAELLHRYMREELKTQGIFLQGIYYCPHHLEGLPPYNTDCPCRKPKTGLFYQAEWDMLLEERNKEDALAPIRKPKIGESIQSAYRLTEREYKKLEEENRSLSERKNWLSSSCMIGDKLLDCTAGAEFGVKSILLGTGYGKEEMERAKKEGKQDFSYFPTFLDAVKAIL</sequence>
<dbReference type="InterPro" id="IPR023214">
    <property type="entry name" value="HAD_sf"/>
</dbReference>
<evidence type="ECO:0000256" key="8">
    <source>
        <dbReference type="ARBA" id="ARBA00023277"/>
    </source>
</evidence>
<dbReference type="InterPro" id="IPR006549">
    <property type="entry name" value="HAD-SF_hydro_IIIA"/>
</dbReference>
<evidence type="ECO:0000256" key="12">
    <source>
        <dbReference type="PIRSR" id="PIRSR004682-4"/>
    </source>
</evidence>
<feature type="binding site" evidence="12">
    <location>
        <position position="104"/>
    </location>
    <ligand>
        <name>Zn(2+)</name>
        <dbReference type="ChEBI" id="CHEBI:29105"/>
    </ligand>
</feature>
<protein>
    <recommendedName>
        <fullName evidence="9">D,D-heptose 1,7-bisphosphate phosphatase</fullName>
    </recommendedName>
</protein>
<evidence type="ECO:0000256" key="5">
    <source>
        <dbReference type="ARBA" id="ARBA00022490"/>
    </source>
</evidence>
<evidence type="ECO:0000313" key="15">
    <source>
        <dbReference type="Proteomes" id="UP000018461"/>
    </source>
</evidence>
<feature type="binding site" evidence="12">
    <location>
        <position position="90"/>
    </location>
    <ligand>
        <name>Zn(2+)</name>
        <dbReference type="ChEBI" id="CHEBI:29105"/>
    </ligand>
</feature>
<comment type="caution">
    <text evidence="14">The sequence shown here is derived from an EMBL/GenBank/DDBJ whole genome shotgun (WGS) entry which is preliminary data.</text>
</comment>
<dbReference type="PANTHER" id="PTHR42891:SF1">
    <property type="entry name" value="D-GLYCERO-BETA-D-MANNO-HEPTOSE-1,7-BISPHOSPHATE 7-PHOSPHATASE"/>
    <property type="match status" value="1"/>
</dbReference>
<evidence type="ECO:0000256" key="13">
    <source>
        <dbReference type="SAM" id="Coils"/>
    </source>
</evidence>
<keyword evidence="12" id="KW-0862">Zinc</keyword>
<proteinExistence type="inferred from homology"/>
<evidence type="ECO:0000313" key="14">
    <source>
        <dbReference type="EMBL" id="EHL13434.1"/>
    </source>
</evidence>
<comment type="cofactor">
    <cofactor evidence="1 12">
        <name>Mg(2+)</name>
        <dbReference type="ChEBI" id="CHEBI:18420"/>
    </cofactor>
</comment>
<dbReference type="Proteomes" id="UP000018461">
    <property type="component" value="Unassembled WGS sequence"/>
</dbReference>
<dbReference type="STRING" id="796943.HMPREF9625_02036"/>
<comment type="subcellular location">
    <subcellularLocation>
        <location evidence="2">Cytoplasm</location>
    </subcellularLocation>
</comment>
<dbReference type="EMBL" id="AFZC02000002">
    <property type="protein sequence ID" value="EHL13434.1"/>
    <property type="molecule type" value="Genomic_DNA"/>
</dbReference>
<dbReference type="HOGENOM" id="CLU_085077_2_1_9"/>
<reference evidence="14" key="1">
    <citation type="submission" date="2011-08" db="EMBL/GenBank/DDBJ databases">
        <authorList>
            <consortium name="The Broad Institute Genome Sequencing Platform"/>
            <person name="Earl A."/>
            <person name="Ward D."/>
            <person name="Feldgarden M."/>
            <person name="Gevers D."/>
            <person name="Sizova M."/>
            <person name="Hazen A."/>
            <person name="Epstein S."/>
            <person name="Young S.K."/>
            <person name="Zeng Q."/>
            <person name="Gargeya S."/>
            <person name="Fitzgerald M."/>
            <person name="Haas B."/>
            <person name="Abouelleil A."/>
            <person name="Alvarado L."/>
            <person name="Arachchi H.M."/>
            <person name="Berlin A."/>
            <person name="Brown A."/>
            <person name="Chapman S.B."/>
            <person name="Chen Z."/>
            <person name="Dunbar C."/>
            <person name="Freedman E."/>
            <person name="Gearin G."/>
            <person name="Gellesch M."/>
            <person name="Goldberg J."/>
            <person name="Griggs A."/>
            <person name="Gujja S."/>
            <person name="Heiman D."/>
            <person name="Howarth C."/>
            <person name="Larson L."/>
            <person name="Lui A."/>
            <person name="MacDonald P.J.P."/>
            <person name="Montmayeur A."/>
            <person name="Murphy C."/>
            <person name="Neiman D."/>
            <person name="Pearson M."/>
            <person name="Priest M."/>
            <person name="Roberts A."/>
            <person name="Saif S."/>
            <person name="Shea T."/>
            <person name="Shenoy N."/>
            <person name="Sisk P."/>
            <person name="Stolte C."/>
            <person name="Sykes S."/>
            <person name="Wortman J."/>
            <person name="Nusbaum C."/>
            <person name="Birren B."/>
        </authorList>
    </citation>
    <scope>NUCLEOTIDE SEQUENCE</scope>
    <source>
        <strain evidence="14">ACB1</strain>
    </source>
</reference>
<dbReference type="InterPro" id="IPR036412">
    <property type="entry name" value="HAD-like_sf"/>
</dbReference>
<keyword evidence="13" id="KW-0175">Coiled coil</keyword>
<dbReference type="NCBIfam" id="TIGR01656">
    <property type="entry name" value="Histidinol-ppas"/>
    <property type="match status" value="1"/>
</dbReference>
<evidence type="ECO:0000256" key="2">
    <source>
        <dbReference type="ARBA" id="ARBA00004496"/>
    </source>
</evidence>
<feature type="site" description="Stabilizes the phosphoryl group" evidence="11">
    <location>
        <position position="51"/>
    </location>
</feature>
<evidence type="ECO:0000256" key="6">
    <source>
        <dbReference type="ARBA" id="ARBA00022723"/>
    </source>
</evidence>
<evidence type="ECO:0000256" key="3">
    <source>
        <dbReference type="ARBA" id="ARBA00005628"/>
    </source>
</evidence>
<dbReference type="Gene3D" id="3.40.50.1000">
    <property type="entry name" value="HAD superfamily/HAD-like"/>
    <property type="match status" value="1"/>
</dbReference>
<dbReference type="NCBIfam" id="TIGR01662">
    <property type="entry name" value="HAD-SF-IIIA"/>
    <property type="match status" value="1"/>
</dbReference>
<feature type="coiled-coil region" evidence="13">
    <location>
        <begin position="141"/>
        <end position="175"/>
    </location>
</feature>
<feature type="binding site" evidence="12">
    <location>
        <position position="106"/>
    </location>
    <ligand>
        <name>Zn(2+)</name>
        <dbReference type="ChEBI" id="CHEBI:29105"/>
    </ligand>
</feature>
<feature type="binding site" evidence="12">
    <location>
        <position position="9"/>
    </location>
    <ligand>
        <name>Mg(2+)</name>
        <dbReference type="ChEBI" id="CHEBI:18420"/>
    </ligand>
</feature>
<dbReference type="RefSeq" id="WP_009535858.1">
    <property type="nucleotide sequence ID" value="NZ_KE148312.1"/>
</dbReference>
<dbReference type="InterPro" id="IPR006543">
    <property type="entry name" value="Histidinol-phos"/>
</dbReference>
<comment type="cofactor">
    <cofactor evidence="12">
        <name>Zn(2+)</name>
        <dbReference type="ChEBI" id="CHEBI:29105"/>
    </cofactor>
</comment>
<reference evidence="14" key="2">
    <citation type="submission" date="2013-03" db="EMBL/GenBank/DDBJ databases">
        <title>The Genome Sequence of Oribacterium sp. ACB1.</title>
        <authorList>
            <consortium name="The Broad Institute Genomics Platform"/>
            <consortium name="The Broad Institute Genome Sequencing Center for Infectious Disease"/>
            <person name="Earl A."/>
            <person name="Ward D."/>
            <person name="Feldgarden M."/>
            <person name="Gevers D."/>
            <person name="Sizova M."/>
            <person name="Hazen A."/>
            <person name="Epstein S."/>
            <person name="Walker B."/>
            <person name="Young S."/>
            <person name="Zeng Q."/>
            <person name="Gargeya S."/>
            <person name="Fitzgerald M."/>
            <person name="Haas B."/>
            <person name="Abouelleil A."/>
            <person name="Allen A.W."/>
            <person name="Alvarado L."/>
            <person name="Arachchi H.M."/>
            <person name="Berlin A.M."/>
            <person name="Chapman S.B."/>
            <person name="Gainer-Dewar J."/>
            <person name="Goldberg J."/>
            <person name="Griggs A."/>
            <person name="Gujja S."/>
            <person name="Hansen M."/>
            <person name="Howarth C."/>
            <person name="Imamovic A."/>
            <person name="Ireland A."/>
            <person name="Larimer J."/>
            <person name="McCowan C."/>
            <person name="Murphy C."/>
            <person name="Pearson M."/>
            <person name="Poon T.W."/>
            <person name="Priest M."/>
            <person name="Roberts A."/>
            <person name="Saif S."/>
            <person name="Shea T."/>
            <person name="Sisk P."/>
            <person name="Sykes S."/>
            <person name="Wortman J."/>
            <person name="Nusbaum C."/>
            <person name="Birren B."/>
        </authorList>
    </citation>
    <scope>NUCLEOTIDE SEQUENCE [LARGE SCALE GENOMIC DNA]</scope>
    <source>
        <strain evidence="14">ACB1</strain>
    </source>
</reference>
<dbReference type="PATRIC" id="fig|796943.3.peg.392"/>
<evidence type="ECO:0000256" key="1">
    <source>
        <dbReference type="ARBA" id="ARBA00001946"/>
    </source>
</evidence>
<accession>G9WKX9</accession>
<feature type="active site" description="Nucleophile" evidence="10">
    <location>
        <position position="11"/>
    </location>
</feature>
<evidence type="ECO:0000256" key="4">
    <source>
        <dbReference type="ARBA" id="ARBA00011245"/>
    </source>
</evidence>
<gene>
    <name evidence="14" type="ORF">HMPREF9625_02036</name>
</gene>
<evidence type="ECO:0000256" key="9">
    <source>
        <dbReference type="ARBA" id="ARBA00031828"/>
    </source>
</evidence>
<organism evidence="14 15">
    <name type="scientific">Oribacterium parvum ACB1</name>
    <dbReference type="NCBI Taxonomy" id="796943"/>
    <lineage>
        <taxon>Bacteria</taxon>
        <taxon>Bacillati</taxon>
        <taxon>Bacillota</taxon>
        <taxon>Clostridia</taxon>
        <taxon>Lachnospirales</taxon>
        <taxon>Lachnospiraceae</taxon>
        <taxon>Oribacterium</taxon>
    </lineage>
</organism>
<dbReference type="CDD" id="cd07503">
    <property type="entry name" value="HAD_HisB-N"/>
    <property type="match status" value="1"/>
</dbReference>
<name>G9WKX9_9FIRM</name>
<dbReference type="Pfam" id="PF13242">
    <property type="entry name" value="Hydrolase_like"/>
    <property type="match status" value="1"/>
</dbReference>
<dbReference type="GO" id="GO:0005975">
    <property type="term" value="P:carbohydrate metabolic process"/>
    <property type="evidence" value="ECO:0007669"/>
    <property type="project" value="InterPro"/>
</dbReference>
<keyword evidence="6 12" id="KW-0479">Metal-binding</keyword>
<evidence type="ECO:0000256" key="11">
    <source>
        <dbReference type="PIRSR" id="PIRSR004682-3"/>
    </source>
</evidence>
<evidence type="ECO:0000256" key="7">
    <source>
        <dbReference type="ARBA" id="ARBA00022801"/>
    </source>
</evidence>
<dbReference type="GO" id="GO:0016791">
    <property type="term" value="F:phosphatase activity"/>
    <property type="evidence" value="ECO:0007669"/>
    <property type="project" value="InterPro"/>
</dbReference>
<dbReference type="SUPFAM" id="SSF56784">
    <property type="entry name" value="HAD-like"/>
    <property type="match status" value="2"/>
</dbReference>
<dbReference type="AlphaFoldDB" id="G9WKX9"/>
<feature type="binding site" evidence="12">
    <location>
        <position position="92"/>
    </location>
    <ligand>
        <name>Zn(2+)</name>
        <dbReference type="ChEBI" id="CHEBI:29105"/>
    </ligand>
</feature>
<dbReference type="InterPro" id="IPR013954">
    <property type="entry name" value="PNK3P"/>
</dbReference>
<feature type="active site" description="Nucleophile" evidence="10">
    <location>
        <position position="9"/>
    </location>
</feature>
<dbReference type="PIRSF" id="PIRSF004682">
    <property type="entry name" value="GmhB"/>
    <property type="match status" value="1"/>
</dbReference>
<dbReference type="InterPro" id="IPR004446">
    <property type="entry name" value="Heptose_bisP_phosphatase"/>
</dbReference>
<comment type="subunit">
    <text evidence="4">Monomer.</text>
</comment>
<feature type="site" description="Stabilizes the phosphoryl group" evidence="11">
    <location>
        <position position="108"/>
    </location>
</feature>
<dbReference type="GO" id="GO:0005737">
    <property type="term" value="C:cytoplasm"/>
    <property type="evidence" value="ECO:0007669"/>
    <property type="project" value="UniProtKB-SubCell"/>
</dbReference>
<keyword evidence="12" id="KW-0460">Magnesium</keyword>
<dbReference type="Pfam" id="PF08645">
    <property type="entry name" value="PNK3P"/>
    <property type="match status" value="1"/>
</dbReference>
<feature type="site" description="Contributes to substrate recognition" evidence="11">
    <location>
        <position position="107"/>
    </location>
</feature>
<keyword evidence="5" id="KW-0963">Cytoplasm</keyword>